<evidence type="ECO:0000259" key="2">
    <source>
        <dbReference type="SMART" id="SM00382"/>
    </source>
</evidence>
<dbReference type="AlphaFoldDB" id="A0A9P7A762"/>
<gene>
    <name evidence="3" type="ORF">EV702DRAFT_1191385</name>
</gene>
<protein>
    <submittedName>
        <fullName evidence="3">P-loop containing nucleoside triphosphate hydrolase protein</fullName>
    </submittedName>
</protein>
<evidence type="ECO:0000313" key="3">
    <source>
        <dbReference type="EMBL" id="KAG1782937.1"/>
    </source>
</evidence>
<dbReference type="Pfam" id="PF22942">
    <property type="entry name" value="DUF7025"/>
    <property type="match status" value="1"/>
</dbReference>
<keyword evidence="4" id="KW-1185">Reference proteome</keyword>
<dbReference type="Pfam" id="PF00004">
    <property type="entry name" value="AAA"/>
    <property type="match status" value="1"/>
</dbReference>
<dbReference type="InterPro" id="IPR003593">
    <property type="entry name" value="AAA+_ATPase"/>
</dbReference>
<dbReference type="PANTHER" id="PTHR46411">
    <property type="entry name" value="FAMILY ATPASE, PUTATIVE-RELATED"/>
    <property type="match status" value="1"/>
</dbReference>
<organism evidence="3 4">
    <name type="scientific">Suillus placidus</name>
    <dbReference type="NCBI Taxonomy" id="48579"/>
    <lineage>
        <taxon>Eukaryota</taxon>
        <taxon>Fungi</taxon>
        <taxon>Dikarya</taxon>
        <taxon>Basidiomycota</taxon>
        <taxon>Agaricomycotina</taxon>
        <taxon>Agaricomycetes</taxon>
        <taxon>Agaricomycetidae</taxon>
        <taxon>Boletales</taxon>
        <taxon>Suillineae</taxon>
        <taxon>Suillaceae</taxon>
        <taxon>Suillus</taxon>
    </lineage>
</organism>
<evidence type="ECO:0000313" key="4">
    <source>
        <dbReference type="Proteomes" id="UP000714275"/>
    </source>
</evidence>
<dbReference type="InterPro" id="IPR054289">
    <property type="entry name" value="DUF7025"/>
</dbReference>
<dbReference type="Proteomes" id="UP000714275">
    <property type="component" value="Unassembled WGS sequence"/>
</dbReference>
<keyword evidence="3" id="KW-0378">Hydrolase</keyword>
<dbReference type="OrthoDB" id="10042665at2759"/>
<dbReference type="SMART" id="SM00382">
    <property type="entry name" value="AAA"/>
    <property type="match status" value="1"/>
</dbReference>
<dbReference type="SUPFAM" id="SSF52540">
    <property type="entry name" value="P-loop containing nucleoside triphosphate hydrolases"/>
    <property type="match status" value="1"/>
</dbReference>
<dbReference type="EMBL" id="JABBWD010000002">
    <property type="protein sequence ID" value="KAG1782937.1"/>
    <property type="molecule type" value="Genomic_DNA"/>
</dbReference>
<reference evidence="3" key="1">
    <citation type="journal article" date="2020" name="New Phytol.">
        <title>Comparative genomics reveals dynamic genome evolution in host specialist ectomycorrhizal fungi.</title>
        <authorList>
            <person name="Lofgren L.A."/>
            <person name="Nguyen N.H."/>
            <person name="Vilgalys R."/>
            <person name="Ruytinx J."/>
            <person name="Liao H.L."/>
            <person name="Branco S."/>
            <person name="Kuo A."/>
            <person name="LaButti K."/>
            <person name="Lipzen A."/>
            <person name="Andreopoulos W."/>
            <person name="Pangilinan J."/>
            <person name="Riley R."/>
            <person name="Hundley H."/>
            <person name="Na H."/>
            <person name="Barry K."/>
            <person name="Grigoriev I.V."/>
            <person name="Stajich J.E."/>
            <person name="Kennedy P.G."/>
        </authorList>
    </citation>
    <scope>NUCLEOTIDE SEQUENCE</scope>
    <source>
        <strain evidence="3">DOB743</strain>
    </source>
</reference>
<name>A0A9P7A762_9AGAM</name>
<dbReference type="InterPro" id="IPR003959">
    <property type="entry name" value="ATPase_AAA_core"/>
</dbReference>
<dbReference type="Gene3D" id="3.40.50.300">
    <property type="entry name" value="P-loop containing nucleotide triphosphate hydrolases"/>
    <property type="match status" value="1"/>
</dbReference>
<dbReference type="PANTHER" id="PTHR46411:SF3">
    <property type="entry name" value="AAA+ ATPASE DOMAIN-CONTAINING PROTEIN"/>
    <property type="match status" value="1"/>
</dbReference>
<dbReference type="GO" id="GO:0005524">
    <property type="term" value="F:ATP binding"/>
    <property type="evidence" value="ECO:0007669"/>
    <property type="project" value="InterPro"/>
</dbReference>
<sequence length="676" mass="76378">MSDRDTVPLQDTQNAIPSAGVNVAEDATGAKAASEDKVSKTQKAEDHYLQRFQMWDRTASVWRPYDPSFIKPVPQRMDLNNYFYLDVRYQYEQSPPQLVVSNFSTVLIAFLRYAIGSGFFKQNPTYLLLDFFARIDGLRADLADVRDVLASKLAGEDLKQKANDMGCADALGLHKTEEDARRYFEDVAEHFGVLMGMIEKEFEPTAQELELQLSYGHIAFDLLGYYFERGVKYYILQKDDLTGFTLNSTSYNKESTSFFLNGETTRWNGYKYINEKQTFSISKYGGTVELSNLPCKIMTDDVRAKLTARGNLYGSFSGGFHYKSCMSDPFYVTNGNEFIDLTPQSRIVIDERAFDEEQGYTHNPDEKIPDIPEGKHDQLPAFVNGFELKSKQWKSFHVENIGDIRFDEKAWDHLVVDDDIKRLIKGLVDVTKNVNTSQHLMSDVITGKGGGLIAVLHGPPGTGKTLTAEAVAEHLKRPLYIVSSPELSTEPSRLESKLSEILKLATAWDAVVLIDEADVFLEQRSLHDLTRNALVSVALKVFEYHRGVLFLTTNRVQTFDDAFLSRFSIAIKYPELDASARLTIWQKFFELAGCPLWGSGPEEFVNVDGKEPRCYVSLSDLEVLAQKPFNGRTIKNLVRTAQAIALSAKEPLSLDHVKVVVRAQEKFLTEFAQNRS</sequence>
<feature type="domain" description="AAA+ ATPase" evidence="2">
    <location>
        <begin position="450"/>
        <end position="575"/>
    </location>
</feature>
<feature type="region of interest" description="Disordered" evidence="1">
    <location>
        <begin position="1"/>
        <end position="21"/>
    </location>
</feature>
<evidence type="ECO:0000256" key="1">
    <source>
        <dbReference type="SAM" id="MobiDB-lite"/>
    </source>
</evidence>
<comment type="caution">
    <text evidence="3">The sequence shown here is derived from an EMBL/GenBank/DDBJ whole genome shotgun (WGS) entry which is preliminary data.</text>
</comment>
<dbReference type="GO" id="GO:0016887">
    <property type="term" value="F:ATP hydrolysis activity"/>
    <property type="evidence" value="ECO:0007669"/>
    <property type="project" value="InterPro"/>
</dbReference>
<proteinExistence type="predicted"/>
<dbReference type="CDD" id="cd19481">
    <property type="entry name" value="RecA-like_protease"/>
    <property type="match status" value="1"/>
</dbReference>
<accession>A0A9P7A762</accession>
<dbReference type="InterPro" id="IPR027417">
    <property type="entry name" value="P-loop_NTPase"/>
</dbReference>